<keyword evidence="2" id="KW-1185">Reference proteome</keyword>
<dbReference type="Pfam" id="PF23835">
    <property type="entry name" value="DUF7205"/>
    <property type="match status" value="1"/>
</dbReference>
<evidence type="ECO:0000313" key="1">
    <source>
        <dbReference type="EMBL" id="AFH20975.1"/>
    </source>
</evidence>
<dbReference type="InterPro" id="IPR055629">
    <property type="entry name" value="DUF7205"/>
</dbReference>
<evidence type="ECO:0000313" key="2">
    <source>
        <dbReference type="Proteomes" id="UP000011829"/>
    </source>
</evidence>
<dbReference type="KEGG" id="vg:18562933"/>
<organism evidence="1 2">
    <name type="scientific">Cronobacter phage CR9</name>
    <dbReference type="NCBI Taxonomy" id="1162290"/>
    <lineage>
        <taxon>Viruses</taxon>
        <taxon>Duplodnaviria</taxon>
        <taxon>Heunggongvirae</taxon>
        <taxon>Uroviricota</taxon>
        <taxon>Caudoviricetes</taxon>
        <taxon>Vequintavirinae</taxon>
        <taxon>Certrevirus</taxon>
        <taxon>Certrevirus CR9</taxon>
    </lineage>
</organism>
<protein>
    <submittedName>
        <fullName evidence="1">Uncharacterized protein</fullName>
    </submittedName>
</protein>
<dbReference type="EMBL" id="JQ691611">
    <property type="protein sequence ID" value="AFH20975.1"/>
    <property type="molecule type" value="Genomic_DNA"/>
</dbReference>
<dbReference type="GeneID" id="18562933"/>
<dbReference type="OrthoDB" id="32015at10239"/>
<dbReference type="RefSeq" id="YP_009015053.1">
    <property type="nucleotide sequence ID" value="NC_023717.1"/>
</dbReference>
<dbReference type="Proteomes" id="UP000011829">
    <property type="component" value="Segment"/>
</dbReference>
<gene>
    <name evidence="1" type="ORF">CR9_091</name>
</gene>
<reference evidence="1 2" key="1">
    <citation type="submission" date="2012-02" db="EMBL/GenBank/DDBJ databases">
        <title>Complete Genome Sequence of Cronobacter sakazakii Bacteriophage CR9.</title>
        <authorList>
            <person name="Shin H."/>
            <person name="Lee J.-H."/>
            <person name="Kim Y."/>
            <person name="Ryu S."/>
        </authorList>
    </citation>
    <scope>NUCLEOTIDE SEQUENCE [LARGE SCALE GENOMIC DNA]</scope>
</reference>
<proteinExistence type="predicted"/>
<accession>M1F3J0</accession>
<sequence length="142" mass="15757">MIKDCFGVPAVVGDHIAFSQGNAGAKAWEHAIITKVSEKTVTFQGKAGGMYREWTTKTTELRRTEGSFVIDTTKRDPGKEGRANAWASFDKHVRNIVGPAAELRREISEELHKDGCASAYIHHAHFVDALVEKYEESLDVEP</sequence>
<name>M1F3J0_9CAUD</name>